<accession>A0ABT5HST2</accession>
<feature type="domain" description="Methyl-accepting transducer" evidence="3">
    <location>
        <begin position="27"/>
        <end position="202"/>
    </location>
</feature>
<dbReference type="EMBL" id="JAQQKX010000005">
    <property type="protein sequence ID" value="MDC7683127.1"/>
    <property type="molecule type" value="Genomic_DNA"/>
</dbReference>
<comment type="caution">
    <text evidence="4">The sequence shown here is derived from an EMBL/GenBank/DDBJ whole genome shotgun (WGS) entry which is preliminary data.</text>
</comment>
<organism evidence="4 5">
    <name type="scientific">Asticcacaulis aquaticus</name>
    <dbReference type="NCBI Taxonomy" id="2984212"/>
    <lineage>
        <taxon>Bacteria</taxon>
        <taxon>Pseudomonadati</taxon>
        <taxon>Pseudomonadota</taxon>
        <taxon>Alphaproteobacteria</taxon>
        <taxon>Caulobacterales</taxon>
        <taxon>Caulobacteraceae</taxon>
        <taxon>Asticcacaulis</taxon>
    </lineage>
</organism>
<name>A0ABT5HST2_9CAUL</name>
<keyword evidence="5" id="KW-1185">Reference proteome</keyword>
<dbReference type="SUPFAM" id="SSF58104">
    <property type="entry name" value="Methyl-accepting chemotaxis protein (MCP) signaling domain"/>
    <property type="match status" value="1"/>
</dbReference>
<dbReference type="Proteomes" id="UP001214854">
    <property type="component" value="Unassembled WGS sequence"/>
</dbReference>
<proteinExistence type="predicted"/>
<evidence type="ECO:0000313" key="5">
    <source>
        <dbReference type="Proteomes" id="UP001214854"/>
    </source>
</evidence>
<evidence type="ECO:0000256" key="2">
    <source>
        <dbReference type="PROSITE-ProRule" id="PRU00284"/>
    </source>
</evidence>
<keyword evidence="1 2" id="KW-0807">Transducer</keyword>
<sequence length="471" mass="50342">MIDQALAPAAEDRTHDTAALIARISDIAGSLGLELVSVSGAVDTVIRRHGDQAKTLDTLAQAAAEVSAQNARLVELARAAEGTLDRSARETEHRVGEALNAMSQWVQSAEGSAARISSLSQSLSSVGHVAKSIETIAANTNLLALNATIEAARAGDAGRGFAVVAQEVKTLSGQTREASRHIQQTLGALTQEIDALMRISEENLKMALAMSGRSEGAETASLAAISGTFAQVRETVHAVTNGAGLIEGRSTDVQTGLSALSADVVALDKLLAEGGKRLERVAMDGEAIMQVTASAGVQNADSAMVRKAAETAARIGVLFEEALIAGDISETDLFDERYQPIEDSDPPQYMTRFVALTDRLLPDVQEQVLGFDSRISFCAAVDRKGFLPTHNRKFSQPQRPFEPEWNAANCRNRRLFNDRVGLRAGQNNGSPLVQAYRRDMGNGDFIMMKDVSAPIFVHGRHWGGFRIGVKL</sequence>
<dbReference type="PANTHER" id="PTHR32089:SF112">
    <property type="entry name" value="LYSOZYME-LIKE PROTEIN-RELATED"/>
    <property type="match status" value="1"/>
</dbReference>
<dbReference type="PROSITE" id="PS50111">
    <property type="entry name" value="CHEMOTAXIS_TRANSDUC_2"/>
    <property type="match status" value="1"/>
</dbReference>
<dbReference type="Gene3D" id="1.10.287.950">
    <property type="entry name" value="Methyl-accepting chemotaxis protein"/>
    <property type="match status" value="1"/>
</dbReference>
<dbReference type="InterPro" id="IPR004089">
    <property type="entry name" value="MCPsignal_dom"/>
</dbReference>
<gene>
    <name evidence="4" type="ORF">PQU92_07550</name>
</gene>
<reference evidence="4 5" key="1">
    <citation type="submission" date="2023-01" db="EMBL/GenBank/DDBJ databases">
        <title>Novel species of the genus Asticcacaulis isolated from rivers.</title>
        <authorList>
            <person name="Lu H."/>
        </authorList>
    </citation>
    <scope>NUCLEOTIDE SEQUENCE [LARGE SCALE GENOMIC DNA]</scope>
    <source>
        <strain evidence="4 5">BYS171W</strain>
    </source>
</reference>
<dbReference type="SMART" id="SM00283">
    <property type="entry name" value="MA"/>
    <property type="match status" value="1"/>
</dbReference>
<dbReference type="RefSeq" id="WP_272747608.1">
    <property type="nucleotide sequence ID" value="NZ_JAQQKX010000005.1"/>
</dbReference>
<evidence type="ECO:0000313" key="4">
    <source>
        <dbReference type="EMBL" id="MDC7683127.1"/>
    </source>
</evidence>
<protein>
    <submittedName>
        <fullName evidence="4">Methyl-accepting chemotaxis protein</fullName>
    </submittedName>
</protein>
<evidence type="ECO:0000259" key="3">
    <source>
        <dbReference type="PROSITE" id="PS50111"/>
    </source>
</evidence>
<dbReference type="Pfam" id="PF00015">
    <property type="entry name" value="MCPsignal"/>
    <property type="match status" value="1"/>
</dbReference>
<dbReference type="PANTHER" id="PTHR32089">
    <property type="entry name" value="METHYL-ACCEPTING CHEMOTAXIS PROTEIN MCPB"/>
    <property type="match status" value="1"/>
</dbReference>
<evidence type="ECO:0000256" key="1">
    <source>
        <dbReference type="ARBA" id="ARBA00023224"/>
    </source>
</evidence>